<feature type="compositionally biased region" description="Gly residues" evidence="1">
    <location>
        <begin position="335"/>
        <end position="349"/>
    </location>
</feature>
<feature type="compositionally biased region" description="Gly residues" evidence="1">
    <location>
        <begin position="264"/>
        <end position="273"/>
    </location>
</feature>
<dbReference type="Pfam" id="PF03399">
    <property type="entry name" value="SAC3_GANP"/>
    <property type="match status" value="1"/>
</dbReference>
<organism evidence="3 4">
    <name type="scientific">Lagenidium giganteum</name>
    <dbReference type="NCBI Taxonomy" id="4803"/>
    <lineage>
        <taxon>Eukaryota</taxon>
        <taxon>Sar</taxon>
        <taxon>Stramenopiles</taxon>
        <taxon>Oomycota</taxon>
        <taxon>Peronosporomycetes</taxon>
        <taxon>Pythiales</taxon>
        <taxon>Pythiaceae</taxon>
    </lineage>
</organism>
<feature type="region of interest" description="Disordered" evidence="1">
    <location>
        <begin position="1"/>
        <end position="56"/>
    </location>
</feature>
<dbReference type="GO" id="GO:0006406">
    <property type="term" value="P:mRNA export from nucleus"/>
    <property type="evidence" value="ECO:0007669"/>
    <property type="project" value="TreeGrafter"/>
</dbReference>
<dbReference type="EMBL" id="DAKRPA010000308">
    <property type="protein sequence ID" value="DAZ93548.1"/>
    <property type="molecule type" value="Genomic_DNA"/>
</dbReference>
<feature type="region of interest" description="Disordered" evidence="1">
    <location>
        <begin position="1006"/>
        <end position="1040"/>
    </location>
</feature>
<feature type="region of interest" description="Disordered" evidence="1">
    <location>
        <begin position="94"/>
        <end position="455"/>
    </location>
</feature>
<dbReference type="GO" id="GO:0070390">
    <property type="term" value="C:transcription export complex 2"/>
    <property type="evidence" value="ECO:0007669"/>
    <property type="project" value="TreeGrafter"/>
</dbReference>
<comment type="caution">
    <text evidence="3">The sequence shown here is derived from an EMBL/GenBank/DDBJ whole genome shotgun (WGS) entry which is preliminary data.</text>
</comment>
<dbReference type="InterPro" id="IPR045107">
    <property type="entry name" value="SAC3/GANP/THP3"/>
</dbReference>
<gene>
    <name evidence="3" type="ORF">N0F65_006536</name>
</gene>
<dbReference type="GO" id="GO:0005737">
    <property type="term" value="C:cytoplasm"/>
    <property type="evidence" value="ECO:0007669"/>
    <property type="project" value="TreeGrafter"/>
</dbReference>
<feature type="compositionally biased region" description="Low complexity" evidence="1">
    <location>
        <begin position="23"/>
        <end position="56"/>
    </location>
</feature>
<proteinExistence type="predicted"/>
<feature type="compositionally biased region" description="Basic and acidic residues" evidence="1">
    <location>
        <begin position="950"/>
        <end position="987"/>
    </location>
</feature>
<feature type="compositionally biased region" description="Gly residues" evidence="1">
    <location>
        <begin position="239"/>
        <end position="248"/>
    </location>
</feature>
<dbReference type="Proteomes" id="UP001146120">
    <property type="component" value="Unassembled WGS sequence"/>
</dbReference>
<feature type="compositionally biased region" description="Polar residues" evidence="1">
    <location>
        <begin position="1"/>
        <end position="22"/>
    </location>
</feature>
<feature type="compositionally biased region" description="Basic residues" evidence="1">
    <location>
        <begin position="381"/>
        <end position="391"/>
    </location>
</feature>
<dbReference type="PANTHER" id="PTHR12436:SF3">
    <property type="entry name" value="GERMINAL-CENTER ASSOCIATED NUCLEAR PROTEIN"/>
    <property type="match status" value="1"/>
</dbReference>
<dbReference type="PANTHER" id="PTHR12436">
    <property type="entry name" value="80 KDA MCM3-ASSOCIATED PROTEIN"/>
    <property type="match status" value="1"/>
</dbReference>
<feature type="domain" description="SAC3/GANP/THP3 conserved" evidence="2">
    <location>
        <begin position="475"/>
        <end position="780"/>
    </location>
</feature>
<protein>
    <recommendedName>
        <fullName evidence="2">SAC3/GANP/THP3 conserved domain-containing protein</fullName>
    </recommendedName>
</protein>
<feature type="compositionally biased region" description="Gly residues" evidence="1">
    <location>
        <begin position="94"/>
        <end position="118"/>
    </location>
</feature>
<reference evidence="3" key="1">
    <citation type="submission" date="2022-11" db="EMBL/GenBank/DDBJ databases">
        <authorList>
            <person name="Morgan W.R."/>
            <person name="Tartar A."/>
        </authorList>
    </citation>
    <scope>NUCLEOTIDE SEQUENCE</scope>
    <source>
        <strain evidence="3">ARSEF 373</strain>
    </source>
</reference>
<feature type="compositionally biased region" description="Polar residues" evidence="1">
    <location>
        <begin position="428"/>
        <end position="453"/>
    </location>
</feature>
<evidence type="ECO:0000256" key="1">
    <source>
        <dbReference type="SAM" id="MobiDB-lite"/>
    </source>
</evidence>
<evidence type="ECO:0000313" key="4">
    <source>
        <dbReference type="Proteomes" id="UP001146120"/>
    </source>
</evidence>
<feature type="compositionally biased region" description="Low complexity" evidence="1">
    <location>
        <begin position="194"/>
        <end position="203"/>
    </location>
</feature>
<keyword evidence="4" id="KW-1185">Reference proteome</keyword>
<evidence type="ECO:0000313" key="3">
    <source>
        <dbReference type="EMBL" id="DAZ93548.1"/>
    </source>
</evidence>
<feature type="compositionally biased region" description="Low complexity" evidence="1">
    <location>
        <begin position="119"/>
        <end position="145"/>
    </location>
</feature>
<feature type="region of interest" description="Disordered" evidence="1">
    <location>
        <begin position="929"/>
        <end position="987"/>
    </location>
</feature>
<reference evidence="3" key="2">
    <citation type="journal article" date="2023" name="Microbiol Resour">
        <title>Decontamination and Annotation of the Draft Genome Sequence of the Oomycete Lagenidium giganteum ARSEF 373.</title>
        <authorList>
            <person name="Morgan W.R."/>
            <person name="Tartar A."/>
        </authorList>
    </citation>
    <scope>NUCLEOTIDE SEQUENCE</scope>
    <source>
        <strain evidence="3">ARSEF 373</strain>
    </source>
</reference>
<accession>A0AAV2YJS6</accession>
<sequence>MGTATAGGQNPFGRSSDTSAPTSNPFSSGASAPAFGSSSAFGGSPPNSFGSSSSNSNTMFGSSGFGKTSSLSSSTTTTTFGGFGGSASTFGGAGAGGPATAFGGGGISTSTSFGGGNGSTTFGSGAKPATTFGGSAAASPAAFGGSKTTSFGKGASPAPAFGSGTAFGGRKTAPTSPVFGGSSSNKTTFGGGAATTTNTTFGKSTQKTGFGGGPRRSSRDEASQADANPFTKGDKPAAGGFGAFGGGKNTTFGGNSSVSTQFGASGGRGFGQHGKGKERAPMASDNPFAAASSQNTTPSGKGPRGKGGFGQDGASADTSGKTVFGHPSKASSGRGAFGGMNGKGDGGGNASEPRPSAKFGRDRAAAPPADEDGQPPSDRKAPKHLVARKSKGTAGRGMDKGSDQSDVAPEQSPPRPLQARSKKRVPPSLQQAVDQSNQPTPLSSPTQGSTMSFDTDDNKAELASATNLDGLCVDMCSPTERELHIRVDELSLFEKCFPGQPGMEVELIVKRFQRSSADHKLDIPSEIRPPGVLRWTQLYLETNIMDREVLGPDPRFSTPREPELIELYNFCWDRTRMIRKDLVLQNYRGGGGRVHPIVLDIHERIARYHILSEHELCEVTSFVAQQNMEQLGQTLKSLNELYDESNKLGDPAYQSPFEAECRAYFILCTLDNGRGLDVLKFVKGLPKPILDSPQVKFAMKVFVARHTNDFFQFFKLLKEATYLVSCLMFRYIPGVRSAALESMNRAFRGSYTLEDLVSLLCFDDEDHAESVLTKHGIDVRMGDTAAKVKFGEEFYSELELRRNKTPLEIRSSHVYVGAKQGDYLRKDVCRGVTEYAPDDYPALSVLIKQFEDEERARLYPTRPRYEDDYSLFEDFRAPGSAPSAKSTPVPQPPNGNPQLDAIAQRKAELQRQKLETLRKIEVLQRAKEEQKQRLSGEIPAADAPSPARARPTEPRQLAEAEAQAKAEREAAKAKEKAEAEAKAQAEELARKRREVIERKLMEEKRIQELEEKRERERERERAEKQRRLDEARAAKLREEEAERARLAQLRKQAEDEAERKRLALLREEEARRAVEAERERRRKAAEDEARRKKEAELRAKRERELAELAAKKKQERRQRKQQLAVLKFRLHLWKKYCAESKQVPASVSLSLDQEQLAMKLTARATVEWLFGQSRPVQAFGCSRASASKLVRVVRQWKAPSGDVSRSIDMPALAASCRSLGPQGLIPLTQKWVIADLATEQPSDFGLWCAGIMGIVDRSTLPELASTSMFKVFQAGSSADPGQTAAVCARYIGTAFNGARDQLLQGTSVIIIPVATDDIVDSSARVRWTDKLEQFFFDLTSEQVNVLMIVYGENSSNEVSKLRQVLMKLQSTFPNTIREVVVKVLTTEDSDEATDAFTAALREVSSKKTPPHPVMMINVREVVEQVATATFKQNGASYDVLSRFPTAFQRLSDLIRTNAVGDSITLPSPELRGLVLPPACGWDGGEAFDRAMKAVDTLGAVRMAQLAAAEKISLTATNVCEVLFAKLTHFVDELFSKVSAAQVSVVELKRLVFCQLVPVHERLSKMTDLSPSDLISELPWQQILELVYGTFFETLDGLDILVHEAWKSSFKALTTSQEKPAPRQSATTPPVLSAYGQSTKHPVVVHISPKSLKRSFGVVLPGHHSGSRSLGSIKRRRADQRLKKLCLDISHDKNASANFQRYLQHELHRWAAD</sequence>
<feature type="compositionally biased region" description="Low complexity" evidence="1">
    <location>
        <begin position="939"/>
        <end position="949"/>
    </location>
</feature>
<feature type="region of interest" description="Disordered" evidence="1">
    <location>
        <begin position="874"/>
        <end position="899"/>
    </location>
</feature>
<dbReference type="InterPro" id="IPR005062">
    <property type="entry name" value="SAC3/GANP/THP3_conserved"/>
</dbReference>
<name>A0AAV2YJS6_9STRA</name>
<feature type="region of interest" description="Disordered" evidence="1">
    <location>
        <begin position="1075"/>
        <end position="1094"/>
    </location>
</feature>
<evidence type="ECO:0000259" key="2">
    <source>
        <dbReference type="Pfam" id="PF03399"/>
    </source>
</evidence>
<dbReference type="Gene3D" id="1.25.40.990">
    <property type="match status" value="1"/>
</dbReference>